<keyword evidence="1" id="KW-0812">Transmembrane</keyword>
<feature type="transmembrane region" description="Helical" evidence="1">
    <location>
        <begin position="285"/>
        <end position="303"/>
    </location>
</feature>
<evidence type="ECO:0000313" key="3">
    <source>
        <dbReference type="Proteomes" id="UP000181897"/>
    </source>
</evidence>
<dbReference type="Proteomes" id="UP000181897">
    <property type="component" value="Chromosome"/>
</dbReference>
<dbReference type="EMBL" id="CP018076">
    <property type="protein sequence ID" value="APE42969.1"/>
    <property type="molecule type" value="Genomic_DNA"/>
</dbReference>
<organism evidence="2 3">
    <name type="scientific">Sulfitobacter alexandrii</name>
    <dbReference type="NCBI Taxonomy" id="1917485"/>
    <lineage>
        <taxon>Bacteria</taxon>
        <taxon>Pseudomonadati</taxon>
        <taxon>Pseudomonadota</taxon>
        <taxon>Alphaproteobacteria</taxon>
        <taxon>Rhodobacterales</taxon>
        <taxon>Roseobacteraceae</taxon>
        <taxon>Sulfitobacter</taxon>
    </lineage>
</organism>
<feature type="transmembrane region" description="Helical" evidence="1">
    <location>
        <begin position="416"/>
        <end position="449"/>
    </location>
</feature>
<feature type="transmembrane region" description="Helical" evidence="1">
    <location>
        <begin position="134"/>
        <end position="151"/>
    </location>
</feature>
<name>A0A1J0WF76_9RHOB</name>
<feature type="transmembrane region" description="Helical" evidence="1">
    <location>
        <begin position="375"/>
        <end position="404"/>
    </location>
</feature>
<feature type="transmembrane region" description="Helical" evidence="1">
    <location>
        <begin position="251"/>
        <end position="273"/>
    </location>
</feature>
<reference evidence="2 3" key="1">
    <citation type="submission" date="2016-11" db="EMBL/GenBank/DDBJ databases">
        <title>Complete genome sequence of Sulfitobacter sp. AM1-D1, a toxic bacteria associated with marine dinoflagellate Alexandrium minutum in East China Sea.</title>
        <authorList>
            <person name="Yang Q."/>
            <person name="Zhang X."/>
            <person name="Tian X."/>
        </authorList>
    </citation>
    <scope>NUCLEOTIDE SEQUENCE [LARGE SCALE GENOMIC DNA]</scope>
    <source>
        <strain evidence="2 3">AM1-D1</strain>
    </source>
</reference>
<keyword evidence="3" id="KW-1185">Reference proteome</keyword>
<accession>A0A1J0WF76</accession>
<dbReference type="KEGG" id="suam:BOO69_05675"/>
<feature type="transmembrane region" description="Helical" evidence="1">
    <location>
        <begin position="6"/>
        <end position="22"/>
    </location>
</feature>
<dbReference type="OrthoDB" id="7595044at2"/>
<evidence type="ECO:0000313" key="2">
    <source>
        <dbReference type="EMBL" id="APE42969.1"/>
    </source>
</evidence>
<keyword evidence="1" id="KW-0472">Membrane</keyword>
<sequence>MPNGLAYLMLMIWPMVCLVLFRTQKLERALIWSILGGYLFLPPLAEFNLPLVPAMDKTSIPNLSVLLILLFGVQHRVNPWPHARTAQLLVAGLILSAIPTVLTNGDPITFEVLRDADPIVFIVDQLPGQSVRDIGSVLIAQILSLVPFLLARQFLASESGLRELLTALMVGALVYSVPSLIEIRLSPQINVWVYGFFQHSFEQMMRAGGFRPIVFLPHGLWLALFVCTGLIAAAGLARVAEPERRLRAFAIVAYLAVLLVLCKSLASLAYGLALTPLVLFAPIRWQVRLALLFAVVAVVYPMLRNFQLVPLDAILAQAEAINPARAQSLEYRFNNEEQLLARAAEKPLFGWGGWGRSLIRDGETGQILSIPDGRWIIIFGTFGWLGYICEFGLLALPIVMLAVYMRRQGEGALSPLVAPLCLILGITMVDMLLNATLTPLTWLTAGALLGHAERLMPRGSVAPRHALGQAAMTPTRPREGKRTVL</sequence>
<protein>
    <recommendedName>
        <fullName evidence="4">O-antigen ligase domain-containing protein</fullName>
    </recommendedName>
</protein>
<evidence type="ECO:0000256" key="1">
    <source>
        <dbReference type="SAM" id="Phobius"/>
    </source>
</evidence>
<gene>
    <name evidence="2" type="ORF">BOO69_05675</name>
</gene>
<evidence type="ECO:0008006" key="4">
    <source>
        <dbReference type="Google" id="ProtNLM"/>
    </source>
</evidence>
<feature type="transmembrane region" description="Helical" evidence="1">
    <location>
        <begin position="85"/>
        <end position="102"/>
    </location>
</feature>
<feature type="transmembrane region" description="Helical" evidence="1">
    <location>
        <begin position="29"/>
        <end position="45"/>
    </location>
</feature>
<dbReference type="STRING" id="1917485.BOO69_05675"/>
<feature type="transmembrane region" description="Helical" evidence="1">
    <location>
        <begin position="57"/>
        <end position="73"/>
    </location>
</feature>
<feature type="transmembrane region" description="Helical" evidence="1">
    <location>
        <begin position="220"/>
        <end position="239"/>
    </location>
</feature>
<dbReference type="RefSeq" id="WP_071971110.1">
    <property type="nucleotide sequence ID" value="NZ_CP018076.1"/>
</dbReference>
<keyword evidence="1" id="KW-1133">Transmembrane helix</keyword>
<dbReference type="AlphaFoldDB" id="A0A1J0WF76"/>
<feature type="transmembrane region" description="Helical" evidence="1">
    <location>
        <begin position="163"/>
        <end position="181"/>
    </location>
</feature>
<proteinExistence type="predicted"/>